<dbReference type="KEGG" id="ehx:EMIHUDRAFT_201234"/>
<reference evidence="3" key="1">
    <citation type="journal article" date="2013" name="Nature">
        <title>Pan genome of the phytoplankton Emiliania underpins its global distribution.</title>
        <authorList>
            <person name="Read B.A."/>
            <person name="Kegel J."/>
            <person name="Klute M.J."/>
            <person name="Kuo A."/>
            <person name="Lefebvre S.C."/>
            <person name="Maumus F."/>
            <person name="Mayer C."/>
            <person name="Miller J."/>
            <person name="Monier A."/>
            <person name="Salamov A."/>
            <person name="Young J."/>
            <person name="Aguilar M."/>
            <person name="Claverie J.M."/>
            <person name="Frickenhaus S."/>
            <person name="Gonzalez K."/>
            <person name="Herman E.K."/>
            <person name="Lin Y.C."/>
            <person name="Napier J."/>
            <person name="Ogata H."/>
            <person name="Sarno A.F."/>
            <person name="Shmutz J."/>
            <person name="Schroeder D."/>
            <person name="de Vargas C."/>
            <person name="Verret F."/>
            <person name="von Dassow P."/>
            <person name="Valentin K."/>
            <person name="Van de Peer Y."/>
            <person name="Wheeler G."/>
            <person name="Dacks J.B."/>
            <person name="Delwiche C.F."/>
            <person name="Dyhrman S.T."/>
            <person name="Glockner G."/>
            <person name="John U."/>
            <person name="Richards T."/>
            <person name="Worden A.Z."/>
            <person name="Zhang X."/>
            <person name="Grigoriev I.V."/>
            <person name="Allen A.E."/>
            <person name="Bidle K."/>
            <person name="Borodovsky M."/>
            <person name="Bowler C."/>
            <person name="Brownlee C."/>
            <person name="Cock J.M."/>
            <person name="Elias M."/>
            <person name="Gladyshev V.N."/>
            <person name="Groth M."/>
            <person name="Guda C."/>
            <person name="Hadaegh A."/>
            <person name="Iglesias-Rodriguez M.D."/>
            <person name="Jenkins J."/>
            <person name="Jones B.M."/>
            <person name="Lawson T."/>
            <person name="Leese F."/>
            <person name="Lindquist E."/>
            <person name="Lobanov A."/>
            <person name="Lomsadze A."/>
            <person name="Malik S.B."/>
            <person name="Marsh M.E."/>
            <person name="Mackinder L."/>
            <person name="Mock T."/>
            <person name="Mueller-Roeber B."/>
            <person name="Pagarete A."/>
            <person name="Parker M."/>
            <person name="Probert I."/>
            <person name="Quesneville H."/>
            <person name="Raines C."/>
            <person name="Rensing S.A."/>
            <person name="Riano-Pachon D.M."/>
            <person name="Richier S."/>
            <person name="Rokitta S."/>
            <person name="Shiraiwa Y."/>
            <person name="Soanes D.M."/>
            <person name="van der Giezen M."/>
            <person name="Wahlund T.M."/>
            <person name="Williams B."/>
            <person name="Wilson W."/>
            <person name="Wolfe G."/>
            <person name="Wurch L.L."/>
        </authorList>
    </citation>
    <scope>NUCLEOTIDE SEQUENCE</scope>
</reference>
<accession>A0A0D3KMD2</accession>
<dbReference type="EnsemblProtists" id="EOD36917">
    <property type="protein sequence ID" value="EOD36917"/>
    <property type="gene ID" value="EMIHUDRAFT_201234"/>
</dbReference>
<proteinExistence type="predicted"/>
<name>A0A0D3KMD2_EMIH1</name>
<sequence length="184" mass="20293">MADANITPTGGASGTPRWRAVGAGGHGTTGRAPPPVDVAVETVSADDVLAGVAEQRAPKTTIPTIYEHAPYEQPSDGSEMFGSNLNHDCITCIFDLLPLDDLAALARTDRSSNAFLSFHMRWHREDWSAFVIQHEWRYMLERREYAREDAAAKAAAEPARLEARWTEEEVALWVSWGGVEEDLI</sequence>
<keyword evidence="3" id="KW-1185">Reference proteome</keyword>
<feature type="compositionally biased region" description="Polar residues" evidence="1">
    <location>
        <begin position="1"/>
        <end position="10"/>
    </location>
</feature>
<evidence type="ECO:0000313" key="3">
    <source>
        <dbReference type="Proteomes" id="UP000013827"/>
    </source>
</evidence>
<protein>
    <recommendedName>
        <fullName evidence="4">F-box domain-containing protein</fullName>
    </recommendedName>
</protein>
<evidence type="ECO:0000313" key="2">
    <source>
        <dbReference type="EnsemblProtists" id="EOD36917"/>
    </source>
</evidence>
<dbReference type="RefSeq" id="XP_005789346.1">
    <property type="nucleotide sequence ID" value="XM_005789289.1"/>
</dbReference>
<organism evidence="2 3">
    <name type="scientific">Emiliania huxleyi (strain CCMP1516)</name>
    <dbReference type="NCBI Taxonomy" id="280463"/>
    <lineage>
        <taxon>Eukaryota</taxon>
        <taxon>Haptista</taxon>
        <taxon>Haptophyta</taxon>
        <taxon>Prymnesiophyceae</taxon>
        <taxon>Isochrysidales</taxon>
        <taxon>Noelaerhabdaceae</taxon>
        <taxon>Emiliania</taxon>
    </lineage>
</organism>
<dbReference type="GeneID" id="17282187"/>
<evidence type="ECO:0000256" key="1">
    <source>
        <dbReference type="SAM" id="MobiDB-lite"/>
    </source>
</evidence>
<dbReference type="PaxDb" id="2903-EOD36917"/>
<reference evidence="2" key="2">
    <citation type="submission" date="2024-10" db="UniProtKB">
        <authorList>
            <consortium name="EnsemblProtists"/>
        </authorList>
    </citation>
    <scope>IDENTIFICATION</scope>
</reference>
<dbReference type="Proteomes" id="UP000013827">
    <property type="component" value="Unassembled WGS sequence"/>
</dbReference>
<evidence type="ECO:0008006" key="4">
    <source>
        <dbReference type="Google" id="ProtNLM"/>
    </source>
</evidence>
<dbReference type="HOGENOM" id="CLU_1470827_0_0_1"/>
<feature type="region of interest" description="Disordered" evidence="1">
    <location>
        <begin position="1"/>
        <end position="33"/>
    </location>
</feature>
<dbReference type="AlphaFoldDB" id="A0A0D3KMD2"/>